<keyword evidence="1" id="KW-0732">Signal</keyword>
<dbReference type="AlphaFoldDB" id="A0A914YRV7"/>
<sequence>MRQFICVIIFVAVVIAADSLSQESAEKKGGEDSFTVKIPIESVAIAQKKVGEDKVNVATATKLAVKHVEGSPSQANLPTISVETTTKSIKLVKVPTEEIAIAHKELGGETQVATATKATIVAIEKESRARRDANFKSMEAADSLKEKAVDLLTKGDHNPAVAPVEDSMTAVDPIKVEAKPVVRARRFA</sequence>
<proteinExistence type="predicted"/>
<evidence type="ECO:0000256" key="1">
    <source>
        <dbReference type="SAM" id="SignalP"/>
    </source>
</evidence>
<feature type="chain" id="PRO_5036812252" evidence="1">
    <location>
        <begin position="17"/>
        <end position="188"/>
    </location>
</feature>
<dbReference type="WBParaSite" id="PSU_v2.g2908.t1">
    <property type="protein sequence ID" value="PSU_v2.g2908.t1"/>
    <property type="gene ID" value="PSU_v2.g2908"/>
</dbReference>
<protein>
    <submittedName>
        <fullName evidence="3">Uncharacterized protein</fullName>
    </submittedName>
</protein>
<reference evidence="3" key="1">
    <citation type="submission" date="2022-11" db="UniProtKB">
        <authorList>
            <consortium name="WormBaseParasite"/>
        </authorList>
    </citation>
    <scope>IDENTIFICATION</scope>
</reference>
<keyword evidence="2" id="KW-1185">Reference proteome</keyword>
<organism evidence="2 3">
    <name type="scientific">Panagrolaimus superbus</name>
    <dbReference type="NCBI Taxonomy" id="310955"/>
    <lineage>
        <taxon>Eukaryota</taxon>
        <taxon>Metazoa</taxon>
        <taxon>Ecdysozoa</taxon>
        <taxon>Nematoda</taxon>
        <taxon>Chromadorea</taxon>
        <taxon>Rhabditida</taxon>
        <taxon>Tylenchina</taxon>
        <taxon>Panagrolaimomorpha</taxon>
        <taxon>Panagrolaimoidea</taxon>
        <taxon>Panagrolaimidae</taxon>
        <taxon>Panagrolaimus</taxon>
    </lineage>
</organism>
<dbReference type="Proteomes" id="UP000887577">
    <property type="component" value="Unplaced"/>
</dbReference>
<accession>A0A914YRV7</accession>
<feature type="signal peptide" evidence="1">
    <location>
        <begin position="1"/>
        <end position="16"/>
    </location>
</feature>
<name>A0A914YRV7_9BILA</name>
<evidence type="ECO:0000313" key="2">
    <source>
        <dbReference type="Proteomes" id="UP000887577"/>
    </source>
</evidence>
<evidence type="ECO:0000313" key="3">
    <source>
        <dbReference type="WBParaSite" id="PSU_v2.g2908.t1"/>
    </source>
</evidence>